<proteinExistence type="predicted"/>
<dbReference type="EMBL" id="JANJQO010003792">
    <property type="protein sequence ID" value="KAJ2956042.1"/>
    <property type="molecule type" value="Genomic_DNA"/>
</dbReference>
<sequence>MKSGGDSTEKVTAATRYILGQSADQPIRARFAPSPTGYLHLGSLRTALFNIIAARASKDGGAFILRIEDTDQSRLVHDAEERLLQDLAWAGLNWDEGPDCGGPYGPYRQVRFVPLSYSVSHSPQTVLTTSV</sequence>
<accession>A0ACC1MB85</accession>
<keyword evidence="2" id="KW-1185">Reference proteome</keyword>
<reference evidence="1" key="1">
    <citation type="submission" date="2022-08" db="EMBL/GenBank/DDBJ databases">
        <title>Genome Sequence of Lecanicillium fungicola.</title>
        <authorList>
            <person name="Buettner E."/>
        </authorList>
    </citation>
    <scope>NUCLEOTIDE SEQUENCE</scope>
    <source>
        <strain evidence="1">Babe33</strain>
    </source>
</reference>
<evidence type="ECO:0000313" key="2">
    <source>
        <dbReference type="Proteomes" id="UP001143910"/>
    </source>
</evidence>
<name>A0ACC1MB85_9HYPO</name>
<gene>
    <name evidence="1" type="ORF">NQ176_g11347</name>
</gene>
<comment type="caution">
    <text evidence="1">The sequence shown here is derived from an EMBL/GenBank/DDBJ whole genome shotgun (WGS) entry which is preliminary data.</text>
</comment>
<dbReference type="Proteomes" id="UP001143910">
    <property type="component" value="Unassembled WGS sequence"/>
</dbReference>
<organism evidence="1 2">
    <name type="scientific">Zarea fungicola</name>
    <dbReference type="NCBI Taxonomy" id="93591"/>
    <lineage>
        <taxon>Eukaryota</taxon>
        <taxon>Fungi</taxon>
        <taxon>Dikarya</taxon>
        <taxon>Ascomycota</taxon>
        <taxon>Pezizomycotina</taxon>
        <taxon>Sordariomycetes</taxon>
        <taxon>Hypocreomycetidae</taxon>
        <taxon>Hypocreales</taxon>
        <taxon>Cordycipitaceae</taxon>
        <taxon>Zarea</taxon>
    </lineage>
</organism>
<protein>
    <submittedName>
        <fullName evidence="1">Uncharacterized protein</fullName>
    </submittedName>
</protein>
<evidence type="ECO:0000313" key="1">
    <source>
        <dbReference type="EMBL" id="KAJ2956042.1"/>
    </source>
</evidence>